<organism evidence="1 2">
    <name type="scientific">Aestuariibaculum sediminum</name>
    <dbReference type="NCBI Taxonomy" id="2770637"/>
    <lineage>
        <taxon>Bacteria</taxon>
        <taxon>Pseudomonadati</taxon>
        <taxon>Bacteroidota</taxon>
        <taxon>Flavobacteriia</taxon>
        <taxon>Flavobacteriales</taxon>
        <taxon>Flavobacteriaceae</taxon>
    </lineage>
</organism>
<dbReference type="Proteomes" id="UP000600588">
    <property type="component" value="Unassembled WGS sequence"/>
</dbReference>
<evidence type="ECO:0000313" key="1">
    <source>
        <dbReference type="EMBL" id="MBD0833404.1"/>
    </source>
</evidence>
<dbReference type="RefSeq" id="WP_188231188.1">
    <property type="nucleotide sequence ID" value="NZ_JACVXB010000008.1"/>
</dbReference>
<protein>
    <submittedName>
        <fullName evidence="1">Uncharacterized protein</fullName>
    </submittedName>
</protein>
<evidence type="ECO:0000313" key="2">
    <source>
        <dbReference type="Proteomes" id="UP000600588"/>
    </source>
</evidence>
<accession>A0A8J6Q3B8</accession>
<reference evidence="1 2" key="1">
    <citation type="submission" date="2020-09" db="EMBL/GenBank/DDBJ databases">
        <title>TT11 complete genome.</title>
        <authorList>
            <person name="Wu Z."/>
        </authorList>
    </citation>
    <scope>NUCLEOTIDE SEQUENCE [LARGE SCALE GENOMIC DNA]</scope>
    <source>
        <strain evidence="1 2">TT11</strain>
    </source>
</reference>
<comment type="caution">
    <text evidence="1">The sequence shown here is derived from an EMBL/GenBank/DDBJ whole genome shotgun (WGS) entry which is preliminary data.</text>
</comment>
<keyword evidence="2" id="KW-1185">Reference proteome</keyword>
<name>A0A8J6Q3B8_9FLAO</name>
<sequence>MTLSITRQILILTLPLLVHFSVLKETMFSNVNEVSYLQFKTKIQTNSLLSNEPKKNKVYRNQNALNKNILSSSHIESKLLQSPEMAITIENEINWKFQSTTTKVDSINTIKEIKPGAYEKYRTIVKRLLKIKPF</sequence>
<gene>
    <name evidence="1" type="ORF">ICJ83_14810</name>
</gene>
<dbReference type="AlphaFoldDB" id="A0A8J6Q3B8"/>
<proteinExistence type="predicted"/>
<dbReference type="EMBL" id="JACVXB010000008">
    <property type="protein sequence ID" value="MBD0833404.1"/>
    <property type="molecule type" value="Genomic_DNA"/>
</dbReference>